<dbReference type="Proteomes" id="UP000245396">
    <property type="component" value="Unassembled WGS sequence"/>
</dbReference>
<dbReference type="RefSeq" id="WP_109612280.1">
    <property type="nucleotide sequence ID" value="NZ_QGGG01000004.1"/>
</dbReference>
<gene>
    <name evidence="1" type="ORF">C7441_104129</name>
</gene>
<keyword evidence="2" id="KW-1185">Reference proteome</keyword>
<dbReference type="EMBL" id="QGGG01000004">
    <property type="protein sequence ID" value="PWJ84861.1"/>
    <property type="molecule type" value="Genomic_DNA"/>
</dbReference>
<sequence>MLNNSYSHAAPQSCRTIPQLFAERTAVIASLPGLPDNRFDATIEDADGLEVAILKAPCADARDLKLKLKVWDALIADPACIMEQHIELWDVLKDDIERVIAGETDAKLSSERANGSRVAAELEADREDMRKRAAVIRGLAA</sequence>
<reference evidence="1 2" key="1">
    <citation type="submission" date="2018-05" db="EMBL/GenBank/DDBJ databases">
        <title>Genomic Encyclopedia of Type Strains, Phase IV (KMG-IV): sequencing the most valuable type-strain genomes for metagenomic binning, comparative biology and taxonomic classification.</title>
        <authorList>
            <person name="Goeker M."/>
        </authorList>
    </citation>
    <scope>NUCLEOTIDE SEQUENCE [LARGE SCALE GENOMIC DNA]</scope>
    <source>
        <strain evidence="1 2">DSM 6986</strain>
    </source>
</reference>
<accession>A0A316C590</accession>
<dbReference type="AlphaFoldDB" id="A0A316C590"/>
<comment type="caution">
    <text evidence="1">The sequence shown here is derived from an EMBL/GenBank/DDBJ whole genome shotgun (WGS) entry which is preliminary data.</text>
</comment>
<name>A0A316C590_PSESE</name>
<evidence type="ECO:0000313" key="1">
    <source>
        <dbReference type="EMBL" id="PWJ84861.1"/>
    </source>
</evidence>
<protein>
    <submittedName>
        <fullName evidence="1">Uncharacterized protein</fullName>
    </submittedName>
</protein>
<organism evidence="1 2">
    <name type="scientific">Pseudaminobacter salicylatoxidans</name>
    <dbReference type="NCBI Taxonomy" id="93369"/>
    <lineage>
        <taxon>Bacteria</taxon>
        <taxon>Pseudomonadati</taxon>
        <taxon>Pseudomonadota</taxon>
        <taxon>Alphaproteobacteria</taxon>
        <taxon>Hyphomicrobiales</taxon>
        <taxon>Phyllobacteriaceae</taxon>
        <taxon>Pseudaminobacter</taxon>
    </lineage>
</organism>
<evidence type="ECO:0000313" key="2">
    <source>
        <dbReference type="Proteomes" id="UP000245396"/>
    </source>
</evidence>
<proteinExistence type="predicted"/>